<dbReference type="Pfam" id="PF13672">
    <property type="entry name" value="PP2C_2"/>
    <property type="match status" value="1"/>
</dbReference>
<accession>A0ABY8BJ76</accession>
<evidence type="ECO:0000313" key="2">
    <source>
        <dbReference type="EMBL" id="WEF35875.1"/>
    </source>
</evidence>
<dbReference type="RefSeq" id="WP_277418520.1">
    <property type="nucleotide sequence ID" value="NZ_CP119083.1"/>
</dbReference>
<dbReference type="SMART" id="SM00331">
    <property type="entry name" value="PP2C_SIG"/>
    <property type="match status" value="1"/>
</dbReference>
<feature type="domain" description="PPM-type phosphatase" evidence="1">
    <location>
        <begin position="32"/>
        <end position="248"/>
    </location>
</feature>
<evidence type="ECO:0000313" key="3">
    <source>
        <dbReference type="Proteomes" id="UP001216510"/>
    </source>
</evidence>
<sequence length="265" mass="28595">MFAGSAYGFACIRAVAPRGPGRQRRRLRLLGRAGLLDRGAVGWTGWPCRGEVASQVAVAAALASFRHAPYATAAGVVAALHAANESLLAEQRRRPELASMRATLVVLAVDTRNALATWGHVGDTRLYCFRAHAVLLQTRDHSVVQAMVDAGYLAPERLRDSPHRNALLSALGEAALPAPRIEAPLHVRDGDHFLLCTDGFWEYALEEDMARGLAAGADPATWLRRLEQLVRARGRPGQDNYSALAVACTDPCTTVLRSSSARSVR</sequence>
<dbReference type="SUPFAM" id="SSF81606">
    <property type="entry name" value="PP2C-like"/>
    <property type="match status" value="1"/>
</dbReference>
<evidence type="ECO:0000259" key="1">
    <source>
        <dbReference type="PROSITE" id="PS51746"/>
    </source>
</evidence>
<name>A0ABY8BJ76_9BURK</name>
<dbReference type="EMBL" id="CP119083">
    <property type="protein sequence ID" value="WEF35875.1"/>
    <property type="molecule type" value="Genomic_DNA"/>
</dbReference>
<dbReference type="PROSITE" id="PS51746">
    <property type="entry name" value="PPM_2"/>
    <property type="match status" value="1"/>
</dbReference>
<dbReference type="InterPro" id="IPR001932">
    <property type="entry name" value="PPM-type_phosphatase-like_dom"/>
</dbReference>
<dbReference type="InterPro" id="IPR036457">
    <property type="entry name" value="PPM-type-like_dom_sf"/>
</dbReference>
<organism evidence="2 3">
    <name type="scientific">Pseudoduganella chitinolytica</name>
    <dbReference type="NCBI Taxonomy" id="34070"/>
    <lineage>
        <taxon>Bacteria</taxon>
        <taxon>Pseudomonadati</taxon>
        <taxon>Pseudomonadota</taxon>
        <taxon>Betaproteobacteria</taxon>
        <taxon>Burkholderiales</taxon>
        <taxon>Oxalobacteraceae</taxon>
        <taxon>Telluria group</taxon>
        <taxon>Pseudoduganella</taxon>
    </lineage>
</organism>
<dbReference type="Gene3D" id="3.60.40.10">
    <property type="entry name" value="PPM-type phosphatase domain"/>
    <property type="match status" value="1"/>
</dbReference>
<reference evidence="2 3" key="1">
    <citation type="submission" date="2023-02" db="EMBL/GenBank/DDBJ databases">
        <title>Gemone sequence of Telluria chitinolytica ACM 3522T.</title>
        <authorList>
            <person name="Frediansyah A."/>
            <person name="Miess H."/>
            <person name="Gross H."/>
        </authorList>
    </citation>
    <scope>NUCLEOTIDE SEQUENCE [LARGE SCALE GENOMIC DNA]</scope>
    <source>
        <strain evidence="2 3">ACM 3522</strain>
    </source>
</reference>
<protein>
    <submittedName>
        <fullName evidence="2">Serine/threonine-protein phosphatase</fullName>
    </submittedName>
</protein>
<dbReference type="Proteomes" id="UP001216510">
    <property type="component" value="Chromosome"/>
</dbReference>
<gene>
    <name evidence="2" type="ORF">PX653_05400</name>
</gene>
<keyword evidence="3" id="KW-1185">Reference proteome</keyword>
<proteinExistence type="predicted"/>